<dbReference type="InterPro" id="IPR011990">
    <property type="entry name" value="TPR-like_helical_dom_sf"/>
</dbReference>
<evidence type="ECO:0000256" key="1">
    <source>
        <dbReference type="SAM" id="SignalP"/>
    </source>
</evidence>
<keyword evidence="1" id="KW-0732">Signal</keyword>
<gene>
    <name evidence="2" type="ORF">OOA_07982</name>
</gene>
<dbReference type="AlphaFoldDB" id="K8WNH8"/>
<organism evidence="2 3">
    <name type="scientific">Providencia burhodogranariea DSM 19968</name>
    <dbReference type="NCBI Taxonomy" id="1141662"/>
    <lineage>
        <taxon>Bacteria</taxon>
        <taxon>Pseudomonadati</taxon>
        <taxon>Pseudomonadota</taxon>
        <taxon>Gammaproteobacteria</taxon>
        <taxon>Enterobacterales</taxon>
        <taxon>Morganellaceae</taxon>
        <taxon>Providencia</taxon>
    </lineage>
</organism>
<dbReference type="HOGENOM" id="CLU_000288_36_2_6"/>
<dbReference type="InterPro" id="IPR050767">
    <property type="entry name" value="Sel1_AlgK"/>
</dbReference>
<dbReference type="PANTHER" id="PTHR11102:SF160">
    <property type="entry name" value="ERAD-ASSOCIATED E3 UBIQUITIN-PROTEIN LIGASE COMPONENT HRD3"/>
    <property type="match status" value="1"/>
</dbReference>
<dbReference type="STRING" id="1141662.OOA_07982"/>
<feature type="chain" id="PRO_5003923835" evidence="1">
    <location>
        <begin position="27"/>
        <end position="348"/>
    </location>
</feature>
<comment type="caution">
    <text evidence="2">The sequence shown here is derived from an EMBL/GenBank/DDBJ whole genome shotgun (WGS) entry which is preliminary data.</text>
</comment>
<evidence type="ECO:0000313" key="2">
    <source>
        <dbReference type="EMBL" id="EKT62173.1"/>
    </source>
</evidence>
<name>K8WNH8_9GAMM</name>
<accession>K8WNH8</accession>
<dbReference type="Gene3D" id="1.25.40.10">
    <property type="entry name" value="Tetratricopeptide repeat domain"/>
    <property type="match status" value="2"/>
</dbReference>
<evidence type="ECO:0000313" key="3">
    <source>
        <dbReference type="Proteomes" id="UP000009336"/>
    </source>
</evidence>
<sequence>MKGTSVKKYLISLLIICSALMNTGYADTLTAPQNKQKLIENAQEGIAEAQFNLAILYQSEKKFAEAAKWYRLSAEQGFTKAQINLALLYQQGKGVTKDSKQMLYWMQKSADAGDPLGQMNMAEYTLEGIDKNLIKNKQQAQKWLEKAAAQHFQPAELMLAYWYEKGVAITEDPQKSQQIYLSLAKKNNPQALYLLGYQAATGMYDNVNYQQAYQYFSRSAQLAFSPAQNSLGMLYLHGQGVKKDVPSAIKWLTLASEQGEISAQFNLALIYARGDGVPADQAKACRWFIKAAQHGNPDAQYASGACYQYGMGVTQDDQKALYWYKLAASQRHDRAEKKVLILENNIKK</sequence>
<protein>
    <submittedName>
        <fullName evidence="2">Sel1 domain-containing protein</fullName>
    </submittedName>
</protein>
<dbReference type="EMBL" id="AKKL01000021">
    <property type="protein sequence ID" value="EKT62173.1"/>
    <property type="molecule type" value="Genomic_DNA"/>
</dbReference>
<dbReference type="SUPFAM" id="SSF81901">
    <property type="entry name" value="HCP-like"/>
    <property type="match status" value="2"/>
</dbReference>
<keyword evidence="3" id="KW-1185">Reference proteome</keyword>
<dbReference type="eggNOG" id="COG0790">
    <property type="taxonomic scope" value="Bacteria"/>
</dbReference>
<dbReference type="SMART" id="SM00671">
    <property type="entry name" value="SEL1"/>
    <property type="match status" value="8"/>
</dbReference>
<dbReference type="PANTHER" id="PTHR11102">
    <property type="entry name" value="SEL-1-LIKE PROTEIN"/>
    <property type="match status" value="1"/>
</dbReference>
<reference evidence="2 3" key="1">
    <citation type="journal article" date="2012" name="BMC Genomics">
        <title>Comparative genomics of bacteria in the genus Providencia isolated from wild Drosophila melanogaster.</title>
        <authorList>
            <person name="Galac M.R."/>
            <person name="Lazzaro B.P."/>
        </authorList>
    </citation>
    <scope>NUCLEOTIDE SEQUENCE [LARGE SCALE GENOMIC DNA]</scope>
    <source>
        <strain evidence="2 3">DSM 19968</strain>
    </source>
</reference>
<proteinExistence type="predicted"/>
<dbReference type="PATRIC" id="fig|1141662.3.peg.1618"/>
<dbReference type="InterPro" id="IPR006597">
    <property type="entry name" value="Sel1-like"/>
</dbReference>
<dbReference type="Proteomes" id="UP000009336">
    <property type="component" value="Unassembled WGS sequence"/>
</dbReference>
<dbReference type="Pfam" id="PF08238">
    <property type="entry name" value="Sel1"/>
    <property type="match status" value="8"/>
</dbReference>
<feature type="signal peptide" evidence="1">
    <location>
        <begin position="1"/>
        <end position="26"/>
    </location>
</feature>